<reference evidence="1" key="1">
    <citation type="submission" date="2021-03" db="EMBL/GenBank/DDBJ databases">
        <title>Genomic Encyclopedia of Type Strains, Phase IV (KMG-IV): sequencing the most valuable type-strain genomes for metagenomic binning, comparative biology and taxonomic classification.</title>
        <authorList>
            <person name="Goeker M."/>
        </authorList>
    </citation>
    <scope>NUCLEOTIDE SEQUENCE</scope>
    <source>
        <strain evidence="1">DSM 15523</strain>
        <strain evidence="2 4">DSM 16476</strain>
    </source>
</reference>
<evidence type="ECO:0000313" key="2">
    <source>
        <dbReference type="EMBL" id="MDQ0335211.1"/>
    </source>
</evidence>
<dbReference type="EMBL" id="JAGGJQ010000001">
    <property type="protein sequence ID" value="MBP1838711.1"/>
    <property type="molecule type" value="Genomic_DNA"/>
</dbReference>
<keyword evidence="4" id="KW-1185">Reference proteome</keyword>
<dbReference type="EMBL" id="JAUSUU010000004">
    <property type="protein sequence ID" value="MDQ0335211.1"/>
    <property type="molecule type" value="Genomic_DNA"/>
</dbReference>
<comment type="caution">
    <text evidence="1">The sequence shown here is derived from an EMBL/GenBank/DDBJ whole genome shotgun (WGS) entry which is preliminary data.</text>
</comment>
<evidence type="ECO:0000313" key="4">
    <source>
        <dbReference type="Proteomes" id="UP001231587"/>
    </source>
</evidence>
<accession>A0A9X1C851</accession>
<dbReference type="SUPFAM" id="SSF53756">
    <property type="entry name" value="UDP-Glycosyltransferase/glycogen phosphorylase"/>
    <property type="match status" value="1"/>
</dbReference>
<name>A0A9X1C851_9FLAO</name>
<dbReference type="Pfam" id="PF13692">
    <property type="entry name" value="Glyco_trans_1_4"/>
    <property type="match status" value="1"/>
</dbReference>
<proteinExistence type="predicted"/>
<dbReference type="Proteomes" id="UP001138672">
    <property type="component" value="Unassembled WGS sequence"/>
</dbReference>
<dbReference type="OrthoDB" id="1094459at2"/>
<dbReference type="Gene3D" id="3.40.50.2000">
    <property type="entry name" value="Glycogen Phosphorylase B"/>
    <property type="match status" value="2"/>
</dbReference>
<sequence>MSLKKSVLVVSAFFPYPTLFGGAYDIWEKIKGLHRLGLEVHLLFTAKTKPKEVDVFEVEKYVSKLYFVQRKNRIIDLFSQKPLQIMSRKGLESIIINRDFDFILLESEYVSLVLKNKTFNAKKYILRVHNDESKYFNELSKSTSKIFKKAYYFSEEIKFKRLRSSLYNKIDRLWFISLDELERLGQRKNNAIHLPPPINQKFVNRDLKGRQVLFVGSLYMDNNLEAILWYLKNVHDFVANEFLDYKLIICGSTGDKGEEYFRALFSKYERIDLQLNIKDLEVIYNFSSVFINPMRHGTGVKLKSINAIVNGLPVISTTIGSEGVGLINKEMFFEANTPEEFKINTINLLKTKDKSITVIKAQEHLRSTNYLTILEKEIKSLDVRK</sequence>
<protein>
    <recommendedName>
        <fullName evidence="5">Glycosyltransferase</fullName>
    </recommendedName>
</protein>
<gene>
    <name evidence="1" type="ORF">J2Z56_000607</name>
    <name evidence="2" type="ORF">J2Z57_001657</name>
</gene>
<organism evidence="1 3">
    <name type="scientific">Formosa algae</name>
    <dbReference type="NCBI Taxonomy" id="225843"/>
    <lineage>
        <taxon>Bacteria</taxon>
        <taxon>Pseudomonadati</taxon>
        <taxon>Bacteroidota</taxon>
        <taxon>Flavobacteriia</taxon>
        <taxon>Flavobacteriales</taxon>
        <taxon>Flavobacteriaceae</taxon>
        <taxon>Formosa</taxon>
    </lineage>
</organism>
<evidence type="ECO:0000313" key="1">
    <source>
        <dbReference type="EMBL" id="MBP1838711.1"/>
    </source>
</evidence>
<dbReference type="RefSeq" id="WP_057778958.1">
    <property type="nucleotide sequence ID" value="NZ_JAGGJQ010000001.1"/>
</dbReference>
<evidence type="ECO:0008006" key="5">
    <source>
        <dbReference type="Google" id="ProtNLM"/>
    </source>
</evidence>
<dbReference type="AlphaFoldDB" id="A0A9X1C851"/>
<dbReference type="Proteomes" id="UP001231587">
    <property type="component" value="Unassembled WGS sequence"/>
</dbReference>
<evidence type="ECO:0000313" key="3">
    <source>
        <dbReference type="Proteomes" id="UP001138672"/>
    </source>
</evidence>